<dbReference type="InterPro" id="IPR000157">
    <property type="entry name" value="TIR_dom"/>
</dbReference>
<keyword evidence="3" id="KW-0675">Receptor</keyword>
<gene>
    <name evidence="3" type="ORF">FJY68_03240</name>
</gene>
<protein>
    <submittedName>
        <fullName evidence="3">Toll/interleukin-1 receptor domain-containing protein</fullName>
    </submittedName>
</protein>
<organism evidence="3 4">
    <name type="scientific">candidate division WOR-3 bacterium</name>
    <dbReference type="NCBI Taxonomy" id="2052148"/>
    <lineage>
        <taxon>Bacteria</taxon>
        <taxon>Bacteria division WOR-3</taxon>
    </lineage>
</organism>
<dbReference type="EMBL" id="VGIR01000012">
    <property type="protein sequence ID" value="MBM3330850.1"/>
    <property type="molecule type" value="Genomic_DNA"/>
</dbReference>
<proteinExistence type="predicted"/>
<accession>A0A937XGW3</accession>
<evidence type="ECO:0000256" key="1">
    <source>
        <dbReference type="SAM" id="MobiDB-lite"/>
    </source>
</evidence>
<reference evidence="3" key="1">
    <citation type="submission" date="2019-03" db="EMBL/GenBank/DDBJ databases">
        <title>Lake Tanganyika Metagenome-Assembled Genomes (MAGs).</title>
        <authorList>
            <person name="Tran P."/>
        </authorList>
    </citation>
    <scope>NUCLEOTIDE SEQUENCE</scope>
    <source>
        <strain evidence="3">K_DeepCast_150m_m2_040</strain>
    </source>
</reference>
<dbReference type="Proteomes" id="UP000779900">
    <property type="component" value="Unassembled WGS sequence"/>
</dbReference>
<dbReference type="InterPro" id="IPR015032">
    <property type="entry name" value="ThsB__TIR-like_domain"/>
</dbReference>
<sequence length="358" mass="39946">MASEAARSRSSSVGGPYAARGPRCAGPDPNRPHAADWRLCREAVVSVNGSNQSPSGGSQPHVVIPYNYADNQFARKLAGTLRRDGVSPLVDEVDMSAGVLLVSRISHAVRPVDFVVPLVSVASLRWRWVQQELKTVTARDFNGRRVRVLPARIDSTPLPDYLASQSYVDFYGRGWQQGYEDLKAVLQQRTSPRPEKRAIADFKLPHAIRRPQPATEKKAGTKLVYVSYEYENDGYYRDVLLTWGKSPDFPRLSVNDQPMIYSPDSDQAEPLKHVIAEKIKAATAFLCVIGEKSSSSAWTEWELKQAIELDKRLIVVRIDRDHVAPEVLSEMYPTCALSFTFEGIKRAVDEAYGVVSQE</sequence>
<evidence type="ECO:0000313" key="4">
    <source>
        <dbReference type="Proteomes" id="UP000779900"/>
    </source>
</evidence>
<dbReference type="InterPro" id="IPR035897">
    <property type="entry name" value="Toll_tir_struct_dom_sf"/>
</dbReference>
<dbReference type="GO" id="GO:0007165">
    <property type="term" value="P:signal transduction"/>
    <property type="evidence" value="ECO:0007669"/>
    <property type="project" value="InterPro"/>
</dbReference>
<evidence type="ECO:0000259" key="2">
    <source>
        <dbReference type="PROSITE" id="PS50104"/>
    </source>
</evidence>
<dbReference type="Pfam" id="PF08937">
    <property type="entry name" value="ThsB_TIR"/>
    <property type="match status" value="1"/>
</dbReference>
<dbReference type="Pfam" id="PF13676">
    <property type="entry name" value="TIR_2"/>
    <property type="match status" value="1"/>
</dbReference>
<name>A0A937XGW3_UNCW3</name>
<comment type="caution">
    <text evidence="3">The sequence shown here is derived from an EMBL/GenBank/DDBJ whole genome shotgun (WGS) entry which is preliminary data.</text>
</comment>
<dbReference type="AlphaFoldDB" id="A0A937XGW3"/>
<feature type="compositionally biased region" description="Low complexity" evidence="1">
    <location>
        <begin position="1"/>
        <end position="12"/>
    </location>
</feature>
<dbReference type="Gene3D" id="3.40.50.11200">
    <property type="match status" value="1"/>
</dbReference>
<dbReference type="SUPFAM" id="SSF52200">
    <property type="entry name" value="Toll/Interleukin receptor TIR domain"/>
    <property type="match status" value="2"/>
</dbReference>
<evidence type="ECO:0000313" key="3">
    <source>
        <dbReference type="EMBL" id="MBM3330850.1"/>
    </source>
</evidence>
<feature type="domain" description="TIR" evidence="2">
    <location>
        <begin position="58"/>
        <end position="186"/>
    </location>
</feature>
<dbReference type="Gene3D" id="3.40.50.10140">
    <property type="entry name" value="Toll/interleukin-1 receptor homology (TIR) domain"/>
    <property type="match status" value="1"/>
</dbReference>
<feature type="region of interest" description="Disordered" evidence="1">
    <location>
        <begin position="1"/>
        <end position="32"/>
    </location>
</feature>
<dbReference type="PROSITE" id="PS50104">
    <property type="entry name" value="TIR"/>
    <property type="match status" value="1"/>
</dbReference>